<dbReference type="AlphaFoldDB" id="A0A381PCF8"/>
<dbReference type="SUPFAM" id="SSF46626">
    <property type="entry name" value="Cytochrome c"/>
    <property type="match status" value="2"/>
</dbReference>
<feature type="domain" description="Cytochrome c" evidence="8">
    <location>
        <begin position="115"/>
        <end position="207"/>
    </location>
</feature>
<organism evidence="9">
    <name type="scientific">marine metagenome</name>
    <dbReference type="NCBI Taxonomy" id="408172"/>
    <lineage>
        <taxon>unclassified sequences</taxon>
        <taxon>metagenomes</taxon>
        <taxon>ecological metagenomes</taxon>
    </lineage>
</organism>
<accession>A0A381PCF8</accession>
<evidence type="ECO:0000256" key="5">
    <source>
        <dbReference type="ARBA" id="ARBA00022764"/>
    </source>
</evidence>
<dbReference type="InterPro" id="IPR036909">
    <property type="entry name" value="Cyt_c-like_dom_sf"/>
</dbReference>
<evidence type="ECO:0000256" key="7">
    <source>
        <dbReference type="ARBA" id="ARBA00023004"/>
    </source>
</evidence>
<dbReference type="GO" id="GO:0005506">
    <property type="term" value="F:iron ion binding"/>
    <property type="evidence" value="ECO:0007669"/>
    <property type="project" value="InterPro"/>
</dbReference>
<evidence type="ECO:0000256" key="2">
    <source>
        <dbReference type="ARBA" id="ARBA00022448"/>
    </source>
</evidence>
<comment type="subcellular location">
    <subcellularLocation>
        <location evidence="1">Periplasm</location>
    </subcellularLocation>
</comment>
<evidence type="ECO:0000256" key="3">
    <source>
        <dbReference type="ARBA" id="ARBA00022617"/>
    </source>
</evidence>
<dbReference type="Pfam" id="PF00034">
    <property type="entry name" value="Cytochrom_C"/>
    <property type="match status" value="2"/>
</dbReference>
<dbReference type="InterPro" id="IPR050597">
    <property type="entry name" value="Cytochrome_c_Oxidase_Subunit"/>
</dbReference>
<dbReference type="PANTHER" id="PTHR33751:SF9">
    <property type="entry name" value="CYTOCHROME C4"/>
    <property type="match status" value="1"/>
</dbReference>
<keyword evidence="7" id="KW-0408">Iron</keyword>
<sequence>MKYKFTIILFFNIFFLATNNAETLINGSIESGKTKSTTCAACHGADGNSINPIWPSIAGQHATYAEKQLKAYKNGVRIDPLMTSMTTMLSDQDIADLAVYYENLTAKQNSINDDSSIIKGEKIYRGGNINSGVSACIACHGPQGKGNPAALYPSVNSQFAMYTAKQLRDYASGLRKTDEPTQIMRDIASRLTEEEILSVSLYIQGLY</sequence>
<evidence type="ECO:0000256" key="1">
    <source>
        <dbReference type="ARBA" id="ARBA00004418"/>
    </source>
</evidence>
<dbReference type="InterPro" id="IPR009056">
    <property type="entry name" value="Cyt_c-like_dom"/>
</dbReference>
<name>A0A381PCF8_9ZZZZ</name>
<dbReference type="EMBL" id="UINC01000910">
    <property type="protein sequence ID" value="SUZ63183.1"/>
    <property type="molecule type" value="Genomic_DNA"/>
</dbReference>
<evidence type="ECO:0000256" key="6">
    <source>
        <dbReference type="ARBA" id="ARBA00022982"/>
    </source>
</evidence>
<dbReference type="GO" id="GO:0020037">
    <property type="term" value="F:heme binding"/>
    <property type="evidence" value="ECO:0007669"/>
    <property type="project" value="InterPro"/>
</dbReference>
<gene>
    <name evidence="9" type="ORF">METZ01_LOCUS16037</name>
</gene>
<keyword evidence="2" id="KW-0813">Transport</keyword>
<dbReference type="GO" id="GO:0009055">
    <property type="term" value="F:electron transfer activity"/>
    <property type="evidence" value="ECO:0007669"/>
    <property type="project" value="InterPro"/>
</dbReference>
<evidence type="ECO:0000313" key="9">
    <source>
        <dbReference type="EMBL" id="SUZ63183.1"/>
    </source>
</evidence>
<proteinExistence type="predicted"/>
<dbReference type="Gene3D" id="1.10.760.10">
    <property type="entry name" value="Cytochrome c-like domain"/>
    <property type="match status" value="2"/>
</dbReference>
<keyword evidence="6" id="KW-0249">Electron transport</keyword>
<dbReference type="PIRSF" id="PIRSF000005">
    <property type="entry name" value="Cytochrome_c4"/>
    <property type="match status" value="1"/>
</dbReference>
<keyword evidence="5" id="KW-0574">Periplasm</keyword>
<keyword evidence="3" id="KW-0349">Heme</keyword>
<dbReference type="PROSITE" id="PS51007">
    <property type="entry name" value="CYTC"/>
    <property type="match status" value="2"/>
</dbReference>
<dbReference type="PANTHER" id="PTHR33751">
    <property type="entry name" value="CBB3-TYPE CYTOCHROME C OXIDASE SUBUNIT FIXP"/>
    <property type="match status" value="1"/>
</dbReference>
<protein>
    <recommendedName>
        <fullName evidence="8">Cytochrome c domain-containing protein</fullName>
    </recommendedName>
</protein>
<evidence type="ECO:0000259" key="8">
    <source>
        <dbReference type="PROSITE" id="PS51007"/>
    </source>
</evidence>
<dbReference type="InterPro" id="IPR024167">
    <property type="entry name" value="Cytochrome_c4-like"/>
</dbReference>
<evidence type="ECO:0000256" key="4">
    <source>
        <dbReference type="ARBA" id="ARBA00022723"/>
    </source>
</evidence>
<feature type="domain" description="Cytochrome c" evidence="8">
    <location>
        <begin position="27"/>
        <end position="105"/>
    </location>
</feature>
<reference evidence="9" key="1">
    <citation type="submission" date="2018-05" db="EMBL/GenBank/DDBJ databases">
        <authorList>
            <person name="Lanie J.A."/>
            <person name="Ng W.-L."/>
            <person name="Kazmierczak K.M."/>
            <person name="Andrzejewski T.M."/>
            <person name="Davidsen T.M."/>
            <person name="Wayne K.J."/>
            <person name="Tettelin H."/>
            <person name="Glass J.I."/>
            <person name="Rusch D."/>
            <person name="Podicherti R."/>
            <person name="Tsui H.-C.T."/>
            <person name="Winkler M.E."/>
        </authorList>
    </citation>
    <scope>NUCLEOTIDE SEQUENCE</scope>
</reference>
<dbReference type="GO" id="GO:0042597">
    <property type="term" value="C:periplasmic space"/>
    <property type="evidence" value="ECO:0007669"/>
    <property type="project" value="UniProtKB-SubCell"/>
</dbReference>
<keyword evidence="4" id="KW-0479">Metal-binding</keyword>